<dbReference type="Proteomes" id="UP001497535">
    <property type="component" value="Unassembled WGS sequence"/>
</dbReference>
<reference evidence="1" key="1">
    <citation type="submission" date="2023-11" db="EMBL/GenBank/DDBJ databases">
        <authorList>
            <person name="Poullet M."/>
        </authorList>
    </citation>
    <scope>NUCLEOTIDE SEQUENCE</scope>
    <source>
        <strain evidence="1">E1834</strain>
    </source>
</reference>
<keyword evidence="2" id="KW-1185">Reference proteome</keyword>
<name>A0ACB0XXS1_MELEN</name>
<evidence type="ECO:0000313" key="2">
    <source>
        <dbReference type="Proteomes" id="UP001497535"/>
    </source>
</evidence>
<protein>
    <submittedName>
        <fullName evidence="1">Uncharacterized protein</fullName>
    </submittedName>
</protein>
<accession>A0ACB0XXS1</accession>
<proteinExistence type="predicted"/>
<gene>
    <name evidence="1" type="ORF">MENTE1834_LOCUS5068</name>
</gene>
<sequence>MPELSGFWILTALLHLPSQLFLGLNPDIWQLPLEKYTILLEIIFSFIELLTSTILLRKLSQLQMERFKRAATLAIQKEEEKQNENKEKY</sequence>
<organism evidence="1 2">
    <name type="scientific">Meloidogyne enterolobii</name>
    <name type="common">Root-knot nematode worm</name>
    <name type="synonym">Meloidogyne mayaguensis</name>
    <dbReference type="NCBI Taxonomy" id="390850"/>
    <lineage>
        <taxon>Eukaryota</taxon>
        <taxon>Metazoa</taxon>
        <taxon>Ecdysozoa</taxon>
        <taxon>Nematoda</taxon>
        <taxon>Chromadorea</taxon>
        <taxon>Rhabditida</taxon>
        <taxon>Tylenchina</taxon>
        <taxon>Tylenchomorpha</taxon>
        <taxon>Tylenchoidea</taxon>
        <taxon>Meloidogynidae</taxon>
        <taxon>Meloidogyninae</taxon>
        <taxon>Meloidogyne</taxon>
    </lineage>
</organism>
<dbReference type="EMBL" id="CAVMJV010000004">
    <property type="protein sequence ID" value="CAK5022994.1"/>
    <property type="molecule type" value="Genomic_DNA"/>
</dbReference>
<evidence type="ECO:0000313" key="1">
    <source>
        <dbReference type="EMBL" id="CAK5022994.1"/>
    </source>
</evidence>
<comment type="caution">
    <text evidence="1">The sequence shown here is derived from an EMBL/GenBank/DDBJ whole genome shotgun (WGS) entry which is preliminary data.</text>
</comment>